<sequence length="415" mass="42935">MGFGTFVAVGNLAANQVIVINANGDVRVLAEGETPLPGEVVVQAGQSEDQNPQVQLVDDNGENQDITSEIEEIFAALEEGQDPTQLGDDLATAAGGQSGSSLTASTSVSRDGTERIASTDFVTQGFESLGLSETQSLSLLEQFRLFEPVFVDINNSPLGESLAVITDEDTPISGRLTATDQNAQDVLTFTQTSGPSNGTATVNPDGTWTYTPNENFDGSDSFEVTVDDGNGGTDTLLVNVTVTPIPEVSIVGNDVVSEGDAASYTVNFDKPSTQETTIKLGVNFGSAEVDDLESIVVTLSSGEVVTVSGDGTVVVPAGETALTVTIKTSQNDTYEGDEDYVVTVEAGEGTLGSGLVNTVIQDGGQNGGDDDRPTVSIAGGGDVSEGDKAHFTVSLSKAADIDVTVKLTLNEEETE</sequence>
<dbReference type="AlphaFoldDB" id="A0A3S0MIB0"/>
<comment type="caution">
    <text evidence="2">The sequence shown here is derived from an EMBL/GenBank/DDBJ whole genome shotgun (WGS) entry which is preliminary data.</text>
</comment>
<dbReference type="Gene3D" id="2.60.40.3440">
    <property type="match status" value="1"/>
</dbReference>
<dbReference type="SUPFAM" id="SSF141072">
    <property type="entry name" value="CalX-like"/>
    <property type="match status" value="1"/>
</dbReference>
<gene>
    <name evidence="2" type="ORF">EJ063_16570</name>
</gene>
<dbReference type="Pfam" id="PF17963">
    <property type="entry name" value="Big_9"/>
    <property type="match status" value="1"/>
</dbReference>
<evidence type="ECO:0000313" key="2">
    <source>
        <dbReference type="EMBL" id="RTZ14529.1"/>
    </source>
</evidence>
<feature type="compositionally biased region" description="Low complexity" evidence="1">
    <location>
        <begin position="91"/>
        <end position="109"/>
    </location>
</feature>
<accession>A0A3S0MIB0</accession>
<dbReference type="NCBIfam" id="TIGR01965">
    <property type="entry name" value="VCBS_repeat"/>
    <property type="match status" value="1"/>
</dbReference>
<proteinExistence type="predicted"/>
<protein>
    <recommendedName>
        <fullName evidence="4">Tandem-95 repeat protein</fullName>
    </recommendedName>
</protein>
<evidence type="ECO:0008006" key="4">
    <source>
        <dbReference type="Google" id="ProtNLM"/>
    </source>
</evidence>
<reference evidence="2 3" key="1">
    <citation type="submission" date="2018-12" db="EMBL/GenBank/DDBJ databases">
        <title>Vibrio sp. isolated from China Sea.</title>
        <authorList>
            <person name="Li Y."/>
        </authorList>
    </citation>
    <scope>NUCLEOTIDE SEQUENCE [LARGE SCALE GENOMIC DNA]</scope>
    <source>
        <strain evidence="2 3">BEI207</strain>
    </source>
</reference>
<dbReference type="InterPro" id="IPR010221">
    <property type="entry name" value="VCBS_dom"/>
</dbReference>
<name>A0A3S0MIB0_9VIBR</name>
<feature type="region of interest" description="Disordered" evidence="1">
    <location>
        <begin position="84"/>
        <end position="111"/>
    </location>
</feature>
<dbReference type="EMBL" id="RXZH01000008">
    <property type="protein sequence ID" value="RTZ14529.1"/>
    <property type="molecule type" value="Genomic_DNA"/>
</dbReference>
<keyword evidence="3" id="KW-1185">Reference proteome</keyword>
<dbReference type="RefSeq" id="WP_167469916.1">
    <property type="nucleotide sequence ID" value="NZ_RXZH01000008.1"/>
</dbReference>
<feature type="region of interest" description="Disordered" evidence="1">
    <location>
        <begin position="363"/>
        <end position="385"/>
    </location>
</feature>
<evidence type="ECO:0000313" key="3">
    <source>
        <dbReference type="Proteomes" id="UP000268973"/>
    </source>
</evidence>
<evidence type="ECO:0000256" key="1">
    <source>
        <dbReference type="SAM" id="MobiDB-lite"/>
    </source>
</evidence>
<dbReference type="Proteomes" id="UP000268973">
    <property type="component" value="Unassembled WGS sequence"/>
</dbReference>
<dbReference type="Gene3D" id="2.60.40.2030">
    <property type="match status" value="1"/>
</dbReference>
<feature type="non-terminal residue" evidence="2">
    <location>
        <position position="415"/>
    </location>
</feature>
<organism evidence="2 3">
    <name type="scientific">Vibrio aquaticus</name>
    <dbReference type="NCBI Taxonomy" id="2496559"/>
    <lineage>
        <taxon>Bacteria</taxon>
        <taxon>Pseudomonadati</taxon>
        <taxon>Pseudomonadota</taxon>
        <taxon>Gammaproteobacteria</taxon>
        <taxon>Vibrionales</taxon>
        <taxon>Vibrionaceae</taxon>
        <taxon>Vibrio</taxon>
    </lineage>
</organism>
<dbReference type="InterPro" id="IPR038081">
    <property type="entry name" value="CalX-like_sf"/>
</dbReference>